<comment type="caution">
    <text evidence="1">The sequence shown here is derived from an EMBL/GenBank/DDBJ whole genome shotgun (WGS) entry which is preliminary data.</text>
</comment>
<name>A0A5B7I8C9_PORTR</name>
<proteinExistence type="predicted"/>
<accession>A0A5B7I8C9</accession>
<sequence>MWDNEMLLKACKHQRQLEAKCKSYSKKRFSTLQSSCSSPGFVESEVGGEVLYDSVVSSPSSMDPGPSASQFTNFLGMAGVNKPTTLREVKEVVEEAVPNYLSVAAPPLVTAVTSGAPPTPGDRELTLVRQVGSVGEGRSPVGYTGLPHSPSAECIGFQGSGVPVQVTTDISLGGKFRANDSGLGDDIAPSPAKKAKRVAKDLTERIKRSQAECSSSDRGIVASLVHVTTQPHPPRCDGRQASATPPARERSAEVAAVQEEGNWAAQGSVAPWHPNVGELVRPHPPASRLDDDPDPLHQTCDPRHATHENLYQTSEEEEQHTVSELSDFLKLANFIYDQFGEAKGVRETRHDRVPGPGQEDFVLPQERDTFIPFCWLRPLTNSARLVDQWVADRLCDGNTAALPYTRRPKKKWYVVSDDDSKGKGAVVNPSLAHFLPRNASNIRPNISATDLLHLEEAVHGIREMQNFQFWI</sequence>
<dbReference type="EMBL" id="VSRR010044897">
    <property type="protein sequence ID" value="MPC77054.1"/>
    <property type="molecule type" value="Genomic_DNA"/>
</dbReference>
<evidence type="ECO:0000313" key="2">
    <source>
        <dbReference type="Proteomes" id="UP000324222"/>
    </source>
</evidence>
<organism evidence="1 2">
    <name type="scientific">Portunus trituberculatus</name>
    <name type="common">Swimming crab</name>
    <name type="synonym">Neptunus trituberculatus</name>
    <dbReference type="NCBI Taxonomy" id="210409"/>
    <lineage>
        <taxon>Eukaryota</taxon>
        <taxon>Metazoa</taxon>
        <taxon>Ecdysozoa</taxon>
        <taxon>Arthropoda</taxon>
        <taxon>Crustacea</taxon>
        <taxon>Multicrustacea</taxon>
        <taxon>Malacostraca</taxon>
        <taxon>Eumalacostraca</taxon>
        <taxon>Eucarida</taxon>
        <taxon>Decapoda</taxon>
        <taxon>Pleocyemata</taxon>
        <taxon>Brachyura</taxon>
        <taxon>Eubrachyura</taxon>
        <taxon>Portunoidea</taxon>
        <taxon>Portunidae</taxon>
        <taxon>Portuninae</taxon>
        <taxon>Portunus</taxon>
    </lineage>
</organism>
<dbReference type="AlphaFoldDB" id="A0A5B7I8C9"/>
<protein>
    <submittedName>
        <fullName evidence="1">Uncharacterized protein</fullName>
    </submittedName>
</protein>
<dbReference type="Proteomes" id="UP000324222">
    <property type="component" value="Unassembled WGS sequence"/>
</dbReference>
<gene>
    <name evidence="1" type="ORF">E2C01_071496</name>
</gene>
<evidence type="ECO:0000313" key="1">
    <source>
        <dbReference type="EMBL" id="MPC77054.1"/>
    </source>
</evidence>
<reference evidence="1 2" key="1">
    <citation type="submission" date="2019-05" db="EMBL/GenBank/DDBJ databases">
        <title>Another draft genome of Portunus trituberculatus and its Hox gene families provides insights of decapod evolution.</title>
        <authorList>
            <person name="Jeong J.-H."/>
            <person name="Song I."/>
            <person name="Kim S."/>
            <person name="Choi T."/>
            <person name="Kim D."/>
            <person name="Ryu S."/>
            <person name="Kim W."/>
        </authorList>
    </citation>
    <scope>NUCLEOTIDE SEQUENCE [LARGE SCALE GENOMIC DNA]</scope>
    <source>
        <tissue evidence="1">Muscle</tissue>
    </source>
</reference>
<keyword evidence="2" id="KW-1185">Reference proteome</keyword>